<feature type="compositionally biased region" description="Basic and acidic residues" evidence="1">
    <location>
        <begin position="204"/>
        <end position="229"/>
    </location>
</feature>
<organism evidence="2">
    <name type="scientific">Aphanomyces invadans</name>
    <dbReference type="NCBI Taxonomy" id="157072"/>
    <lineage>
        <taxon>Eukaryota</taxon>
        <taxon>Sar</taxon>
        <taxon>Stramenopiles</taxon>
        <taxon>Oomycota</taxon>
        <taxon>Saprolegniomycetes</taxon>
        <taxon>Saprolegniales</taxon>
        <taxon>Verrucalvaceae</taxon>
        <taxon>Aphanomyces</taxon>
    </lineage>
</organism>
<dbReference type="EMBL" id="KI913981">
    <property type="protein sequence ID" value="ETV95235.1"/>
    <property type="molecule type" value="Genomic_DNA"/>
</dbReference>
<dbReference type="EMBL" id="KI913981">
    <property type="protein sequence ID" value="ETV95236.1"/>
    <property type="molecule type" value="Genomic_DNA"/>
</dbReference>
<gene>
    <name evidence="2" type="ORF">H310_11143</name>
</gene>
<feature type="region of interest" description="Disordered" evidence="1">
    <location>
        <begin position="204"/>
        <end position="322"/>
    </location>
</feature>
<dbReference type="VEuPathDB" id="FungiDB:H310_11143"/>
<sequence>MFTTYRRTSTIVKQMADFIQEQTGEVENDSLWWETRVKVVQEWLKANPLRIGVPDDGTIETITQQIARGDKHAQIRVKAWNHIVAELHGIPGVCTKFTGAVAPTLDRVESDQCRDENLPSNQDDHVAPPHDVEGDESSSAGVSQCPPSPLRGKLRAHQTKPSGAVVECAPQQRVVNQQEEPAVKPPPLLEKKSLSQLSMMDRQQEWLRKKAEKAAAEKQRQQDEADKELTFQPALKKPTAPRPTLLATQQQTPTPADTTKARAKSAERHRKPPAGQKPPLKPTSSLLDSVKAELSASAATTNAAVKPDVVSPPPPSTVPATVTTDTAVAMVARALENVGNVRPASAPVEGPVERPFQFDSGSNDSKGRHQLQDPSLFDLTTIYRKKDKFARRDGVSLQMGRRDDTRDEQIIAVLFDREHFATEAEAGEWFDEHKQRLKSYMT</sequence>
<accession>A0A024TM51</accession>
<dbReference type="GeneID" id="20088193"/>
<name>A0A024TM51_9STRA</name>
<feature type="compositionally biased region" description="Basic residues" evidence="1">
    <location>
        <begin position="261"/>
        <end position="272"/>
    </location>
</feature>
<dbReference type="eggNOG" id="ENOG502RYR1">
    <property type="taxonomic scope" value="Eukaryota"/>
</dbReference>
<dbReference type="AlphaFoldDB" id="A0A024TM51"/>
<feature type="compositionally biased region" description="Low complexity" evidence="1">
    <location>
        <begin position="243"/>
        <end position="258"/>
    </location>
</feature>
<evidence type="ECO:0000313" key="2">
    <source>
        <dbReference type="EMBL" id="ETV95235.1"/>
    </source>
</evidence>
<feature type="region of interest" description="Disordered" evidence="1">
    <location>
        <begin position="342"/>
        <end position="372"/>
    </location>
</feature>
<dbReference type="RefSeq" id="XP_008875936.1">
    <property type="nucleotide sequence ID" value="XM_008877714.1"/>
</dbReference>
<dbReference type="STRING" id="157072.A0A024TM51"/>
<feature type="region of interest" description="Disordered" evidence="1">
    <location>
        <begin position="109"/>
        <end position="164"/>
    </location>
</feature>
<feature type="region of interest" description="Disordered" evidence="1">
    <location>
        <begin position="176"/>
        <end position="195"/>
    </location>
</feature>
<feature type="compositionally biased region" description="Basic and acidic residues" evidence="1">
    <location>
        <begin position="109"/>
        <end position="132"/>
    </location>
</feature>
<dbReference type="RefSeq" id="XP_008875937.1">
    <property type="nucleotide sequence ID" value="XM_008877715.1"/>
</dbReference>
<reference evidence="2" key="1">
    <citation type="submission" date="2013-12" db="EMBL/GenBank/DDBJ databases">
        <title>The Genome Sequence of Aphanomyces invadans NJM9701.</title>
        <authorList>
            <consortium name="The Broad Institute Genomics Platform"/>
            <person name="Russ C."/>
            <person name="Tyler B."/>
            <person name="van West P."/>
            <person name="Dieguez-Uribeondo J."/>
            <person name="Young S.K."/>
            <person name="Zeng Q."/>
            <person name="Gargeya S."/>
            <person name="Fitzgerald M."/>
            <person name="Abouelleil A."/>
            <person name="Alvarado L."/>
            <person name="Chapman S.B."/>
            <person name="Gainer-Dewar J."/>
            <person name="Goldberg J."/>
            <person name="Griggs A."/>
            <person name="Gujja S."/>
            <person name="Hansen M."/>
            <person name="Howarth C."/>
            <person name="Imamovic A."/>
            <person name="Ireland A."/>
            <person name="Larimer J."/>
            <person name="McCowan C."/>
            <person name="Murphy C."/>
            <person name="Pearson M."/>
            <person name="Poon T.W."/>
            <person name="Priest M."/>
            <person name="Roberts A."/>
            <person name="Saif S."/>
            <person name="Shea T."/>
            <person name="Sykes S."/>
            <person name="Wortman J."/>
            <person name="Nusbaum C."/>
            <person name="Birren B."/>
        </authorList>
    </citation>
    <scope>NUCLEOTIDE SEQUENCE [LARGE SCALE GENOMIC DNA]</scope>
    <source>
        <strain evidence="2">NJM9701</strain>
    </source>
</reference>
<evidence type="ECO:0000256" key="1">
    <source>
        <dbReference type="SAM" id="MobiDB-lite"/>
    </source>
</evidence>
<dbReference type="OrthoDB" id="201018at2759"/>
<proteinExistence type="predicted"/>
<protein>
    <submittedName>
        <fullName evidence="2">Uncharacterized protein</fullName>
    </submittedName>
</protein>